<evidence type="ECO:0000313" key="2">
    <source>
        <dbReference type="Proteomes" id="UP000607653"/>
    </source>
</evidence>
<dbReference type="EMBL" id="DUZY01000003">
    <property type="protein sequence ID" value="DAD33794.1"/>
    <property type="molecule type" value="Genomic_DNA"/>
</dbReference>
<comment type="caution">
    <text evidence="1">The sequence shown here is derived from an EMBL/GenBank/DDBJ whole genome shotgun (WGS) entry which is preliminary data.</text>
</comment>
<reference evidence="1 2" key="1">
    <citation type="journal article" date="2020" name="Mol. Biol. Evol.">
        <title>Distinct Expression and Methylation Patterns for Genes with Different Fates following a Single Whole-Genome Duplication in Flowering Plants.</title>
        <authorList>
            <person name="Shi T."/>
            <person name="Rahmani R.S."/>
            <person name="Gugger P.F."/>
            <person name="Wang M."/>
            <person name="Li H."/>
            <person name="Zhang Y."/>
            <person name="Li Z."/>
            <person name="Wang Q."/>
            <person name="Van de Peer Y."/>
            <person name="Marchal K."/>
            <person name="Chen J."/>
        </authorList>
    </citation>
    <scope>NUCLEOTIDE SEQUENCE [LARGE SCALE GENOMIC DNA]</scope>
    <source>
        <tissue evidence="1">Leaf</tissue>
    </source>
</reference>
<name>A0A822YHX5_NELNU</name>
<dbReference type="AlphaFoldDB" id="A0A822YHX5"/>
<protein>
    <submittedName>
        <fullName evidence="1">Uncharacterized protein</fullName>
    </submittedName>
</protein>
<sequence>MNLHTKMHQKLWRYLQTMNLVKWSSLGPEFFGSQCTTIIPHPF</sequence>
<gene>
    <name evidence="1" type="ORF">HUJ06_012646</name>
</gene>
<evidence type="ECO:0000313" key="1">
    <source>
        <dbReference type="EMBL" id="DAD33794.1"/>
    </source>
</evidence>
<accession>A0A822YHX5</accession>
<organism evidence="1 2">
    <name type="scientific">Nelumbo nucifera</name>
    <name type="common">Sacred lotus</name>
    <dbReference type="NCBI Taxonomy" id="4432"/>
    <lineage>
        <taxon>Eukaryota</taxon>
        <taxon>Viridiplantae</taxon>
        <taxon>Streptophyta</taxon>
        <taxon>Embryophyta</taxon>
        <taxon>Tracheophyta</taxon>
        <taxon>Spermatophyta</taxon>
        <taxon>Magnoliopsida</taxon>
        <taxon>Proteales</taxon>
        <taxon>Nelumbonaceae</taxon>
        <taxon>Nelumbo</taxon>
    </lineage>
</organism>
<keyword evidence="2" id="KW-1185">Reference proteome</keyword>
<proteinExistence type="predicted"/>
<dbReference type="Proteomes" id="UP000607653">
    <property type="component" value="Unassembled WGS sequence"/>
</dbReference>